<dbReference type="InterPro" id="IPR006977">
    <property type="entry name" value="Yip1_dom"/>
</dbReference>
<dbReference type="OrthoDB" id="440385at2759"/>
<evidence type="ECO:0000256" key="3">
    <source>
        <dbReference type="ARBA" id="ARBA00022692"/>
    </source>
</evidence>
<comment type="subcellular location">
    <subcellularLocation>
        <location evidence="6">Golgi apparatus membrane</location>
        <topology evidence="6">Multi-pass membrane protein</topology>
    </subcellularLocation>
    <subcellularLocation>
        <location evidence="1">Membrane</location>
        <topology evidence="1">Multi-pass membrane protein</topology>
    </subcellularLocation>
</comment>
<evidence type="ECO:0000259" key="7">
    <source>
        <dbReference type="Pfam" id="PF04893"/>
    </source>
</evidence>
<evidence type="ECO:0000256" key="2">
    <source>
        <dbReference type="ARBA" id="ARBA00010596"/>
    </source>
</evidence>
<dbReference type="Pfam" id="PF04893">
    <property type="entry name" value="Yip1"/>
    <property type="match status" value="1"/>
</dbReference>
<proteinExistence type="inferred from homology"/>
<dbReference type="Proteomes" id="UP000276776">
    <property type="component" value="Unassembled WGS sequence"/>
</dbReference>
<dbReference type="GO" id="GO:0000139">
    <property type="term" value="C:Golgi membrane"/>
    <property type="evidence" value="ECO:0007669"/>
    <property type="project" value="UniProtKB-SubCell"/>
</dbReference>
<feature type="transmembrane region" description="Helical" evidence="6">
    <location>
        <begin position="238"/>
        <end position="255"/>
    </location>
</feature>
<feature type="transmembrane region" description="Helical" evidence="6">
    <location>
        <begin position="114"/>
        <end position="134"/>
    </location>
</feature>
<dbReference type="EMBL" id="UYYF01004878">
    <property type="protein sequence ID" value="VDN07437.1"/>
    <property type="molecule type" value="Genomic_DNA"/>
</dbReference>
<keyword evidence="9" id="KW-1185">Reference proteome</keyword>
<evidence type="ECO:0000313" key="8">
    <source>
        <dbReference type="EMBL" id="VDN07437.1"/>
    </source>
</evidence>
<keyword evidence="3 6" id="KW-0812">Transmembrane</keyword>
<dbReference type="GO" id="GO:0005802">
    <property type="term" value="C:trans-Golgi network"/>
    <property type="evidence" value="ECO:0007669"/>
    <property type="project" value="TreeGrafter"/>
</dbReference>
<dbReference type="AlphaFoldDB" id="A0A0N5D9H9"/>
<evidence type="ECO:0000313" key="9">
    <source>
        <dbReference type="Proteomes" id="UP000276776"/>
    </source>
</evidence>
<dbReference type="PANTHER" id="PTHR21236:SF2">
    <property type="entry name" value="PROTEIN YIPF"/>
    <property type="match status" value="1"/>
</dbReference>
<dbReference type="OMA" id="GYTGQFF"/>
<evidence type="ECO:0000256" key="5">
    <source>
        <dbReference type="ARBA" id="ARBA00023136"/>
    </source>
</evidence>
<dbReference type="PANTHER" id="PTHR21236">
    <property type="entry name" value="GOLGI MEMBRANE PROTEIN YIP1"/>
    <property type="match status" value="1"/>
</dbReference>
<evidence type="ECO:0000256" key="4">
    <source>
        <dbReference type="ARBA" id="ARBA00022989"/>
    </source>
</evidence>
<keyword evidence="5 6" id="KW-0472">Membrane</keyword>
<dbReference type="STRING" id="103827.A0A0N5D9H9"/>
<reference evidence="10" key="1">
    <citation type="submission" date="2017-02" db="UniProtKB">
        <authorList>
            <consortium name="WormBaseParasite"/>
        </authorList>
    </citation>
    <scope>IDENTIFICATION</scope>
</reference>
<protein>
    <recommendedName>
        <fullName evidence="6">Protein YIPF</fullName>
    </recommendedName>
</protein>
<evidence type="ECO:0000256" key="6">
    <source>
        <dbReference type="RuleBase" id="RU361264"/>
    </source>
</evidence>
<feature type="transmembrane region" description="Helical" evidence="6">
    <location>
        <begin position="205"/>
        <end position="226"/>
    </location>
</feature>
<gene>
    <name evidence="8" type="ORF">TCLT_LOCUS9778</name>
</gene>
<name>A0A0N5D9H9_THECL</name>
<dbReference type="WBParaSite" id="TCLT_0000978901-mRNA-1">
    <property type="protein sequence ID" value="TCLT_0000978901-mRNA-1"/>
    <property type="gene ID" value="TCLT_0000978901"/>
</dbReference>
<evidence type="ECO:0000313" key="10">
    <source>
        <dbReference type="WBParaSite" id="TCLT_0000978901-mRNA-1"/>
    </source>
</evidence>
<dbReference type="GO" id="GO:0048280">
    <property type="term" value="P:vesicle fusion with Golgi apparatus"/>
    <property type="evidence" value="ECO:0007669"/>
    <property type="project" value="TreeGrafter"/>
</dbReference>
<dbReference type="InterPro" id="IPR045231">
    <property type="entry name" value="Yip1/4-like"/>
</dbReference>
<organism evidence="10">
    <name type="scientific">Thelazia callipaeda</name>
    <name type="common">Oriental eyeworm</name>
    <name type="synonym">Parasitic nematode</name>
    <dbReference type="NCBI Taxonomy" id="103827"/>
    <lineage>
        <taxon>Eukaryota</taxon>
        <taxon>Metazoa</taxon>
        <taxon>Ecdysozoa</taxon>
        <taxon>Nematoda</taxon>
        <taxon>Chromadorea</taxon>
        <taxon>Rhabditida</taxon>
        <taxon>Spirurina</taxon>
        <taxon>Spiruromorpha</taxon>
        <taxon>Thelazioidea</taxon>
        <taxon>Thelaziidae</taxon>
        <taxon>Thelazia</taxon>
    </lineage>
</organism>
<accession>A0A0N5D9H9</accession>
<keyword evidence="4 6" id="KW-1133">Transmembrane helix</keyword>
<evidence type="ECO:0000256" key="1">
    <source>
        <dbReference type="ARBA" id="ARBA00004141"/>
    </source>
</evidence>
<feature type="domain" description="Yip1" evidence="7">
    <location>
        <begin position="99"/>
        <end position="253"/>
    </location>
</feature>
<comment type="similarity">
    <text evidence="2 6">Belongs to the YIP1 family.</text>
</comment>
<reference evidence="8 9" key="2">
    <citation type="submission" date="2018-11" db="EMBL/GenBank/DDBJ databases">
        <authorList>
            <consortium name="Pathogen Informatics"/>
        </authorList>
    </citation>
    <scope>NUCLEOTIDE SEQUENCE [LARGE SCALE GENOMIC DNA]</scope>
</reference>
<feature type="transmembrane region" description="Helical" evidence="6">
    <location>
        <begin position="146"/>
        <end position="165"/>
    </location>
</feature>
<feature type="transmembrane region" description="Helical" evidence="6">
    <location>
        <begin position="177"/>
        <end position="199"/>
    </location>
</feature>
<dbReference type="GO" id="GO:0006888">
    <property type="term" value="P:endoplasmic reticulum to Golgi vesicle-mediated transport"/>
    <property type="evidence" value="ECO:0007669"/>
    <property type="project" value="InterPro"/>
</dbReference>
<sequence>MSHYWMDGGNEQNTWYSNQANAGYEQFDYSQQQTSPLYGPTFHSEQQQQHMQNMYNNQFFIPSQSEIQCKNSLETEPPLLEELGINFSHIRQKTFAVLNPAGSVAPDVIADQDLAGPLVFCLLFGAALLLHGKVRLSHFNKAPHMHFGYIYGIGALGCIGMYALLNLMAEDRSISFTCTASVLGYCLLPMAIVSIVAVVLSFQGIVGYLIAGAAVIWCSVASSKLFVTTLSLNGQRLLVAYPCALLYCVFALLAIF</sequence>